<reference evidence="2 3" key="1">
    <citation type="submission" date="2023-07" db="EMBL/GenBank/DDBJ databases">
        <title>Sequencing the genomes of 1000 actinobacteria strains.</title>
        <authorList>
            <person name="Klenk H.-P."/>
        </authorList>
    </citation>
    <scope>NUCLEOTIDE SEQUENCE [LARGE SCALE GENOMIC DNA]</scope>
    <source>
        <strain evidence="2 3">DSM 20167</strain>
    </source>
</reference>
<name>A0ABU2BNG8_9MICC</name>
<evidence type="ECO:0000259" key="1">
    <source>
        <dbReference type="Pfam" id="PF00135"/>
    </source>
</evidence>
<keyword evidence="2" id="KW-0378">Hydrolase</keyword>
<dbReference type="Gene3D" id="3.40.50.1820">
    <property type="entry name" value="alpha/beta hydrolase"/>
    <property type="match status" value="1"/>
</dbReference>
<keyword evidence="3" id="KW-1185">Reference proteome</keyword>
<sequence>MSLDTGVVLMGLGNDPHGISLVRETPCGPVEGVLIGGVERFLGIPYAAAPVGRNRFAVPTLPEPWSETLAAGHYGPTAGQVPYSGALGTLLPTVVIPGDACLNVNVFAPAKRTSGLRPVLLWIHGGSLQHGSNALPGYDGTAFARDAVVFVAANYRLGAEGFSLLEDAPPNLGLADVIAALEWTRANIASFGGDPEQVTLMGHGAGGTMVAALLAHPRASSLFARAIIQSAPLTALPLSRARRMTQRIAKDLGIEATREEFSARTPAELLASHLRVAADSTPLNGGPAHGLAIEPLLVPRDPLEAMLAGAGMDIPLLIGTTTQELRLWLGPTGRGAKVSRVHLAVARRKAGISKDAQRLYGRNRPGAGPGEILGALATDKVLRVPMYTLADARRYAEGQTQVYEFAWHSPVQDLGAAHRMELPFVFDNLGTKDAAGLVGEEAPQSLATAMHEAWVCFATLGYAEWPHWDIRRPVKTFNGLGNDVVFSPRDDEAGAIC</sequence>
<dbReference type="Proteomes" id="UP001183817">
    <property type="component" value="Unassembled WGS sequence"/>
</dbReference>
<dbReference type="EMBL" id="JAVDYI010000001">
    <property type="protein sequence ID" value="MDR7360177.1"/>
    <property type="molecule type" value="Genomic_DNA"/>
</dbReference>
<dbReference type="InterPro" id="IPR029058">
    <property type="entry name" value="AB_hydrolase_fold"/>
</dbReference>
<evidence type="ECO:0000313" key="3">
    <source>
        <dbReference type="Proteomes" id="UP001183817"/>
    </source>
</evidence>
<protein>
    <submittedName>
        <fullName evidence="2">Para-nitrobenzyl esterase</fullName>
        <ecNumber evidence="2">3.1.1.-</ecNumber>
    </submittedName>
</protein>
<gene>
    <name evidence="2" type="ORF">J2S64_003868</name>
</gene>
<dbReference type="PANTHER" id="PTHR11559">
    <property type="entry name" value="CARBOXYLESTERASE"/>
    <property type="match status" value="1"/>
</dbReference>
<dbReference type="EC" id="3.1.1.-" evidence="2"/>
<proteinExistence type="predicted"/>
<dbReference type="InterPro" id="IPR002018">
    <property type="entry name" value="CarbesteraseB"/>
</dbReference>
<dbReference type="InterPro" id="IPR050309">
    <property type="entry name" value="Type-B_Carboxylest/Lipase"/>
</dbReference>
<comment type="caution">
    <text evidence="2">The sequence shown here is derived from an EMBL/GenBank/DDBJ whole genome shotgun (WGS) entry which is preliminary data.</text>
</comment>
<accession>A0ABU2BNG8</accession>
<evidence type="ECO:0000313" key="2">
    <source>
        <dbReference type="EMBL" id="MDR7360177.1"/>
    </source>
</evidence>
<dbReference type="Pfam" id="PF00135">
    <property type="entry name" value="COesterase"/>
    <property type="match status" value="1"/>
</dbReference>
<feature type="domain" description="Carboxylesterase type B" evidence="1">
    <location>
        <begin position="22"/>
        <end position="461"/>
    </location>
</feature>
<dbReference type="GO" id="GO:0016787">
    <property type="term" value="F:hydrolase activity"/>
    <property type="evidence" value="ECO:0007669"/>
    <property type="project" value="UniProtKB-KW"/>
</dbReference>
<dbReference type="SUPFAM" id="SSF53474">
    <property type="entry name" value="alpha/beta-Hydrolases"/>
    <property type="match status" value="1"/>
</dbReference>
<dbReference type="RefSeq" id="WP_310292937.1">
    <property type="nucleotide sequence ID" value="NZ_BAAAWO010000001.1"/>
</dbReference>
<organism evidence="2 3">
    <name type="scientific">Paeniglutamicibacter sulfureus</name>
    <dbReference type="NCBI Taxonomy" id="43666"/>
    <lineage>
        <taxon>Bacteria</taxon>
        <taxon>Bacillati</taxon>
        <taxon>Actinomycetota</taxon>
        <taxon>Actinomycetes</taxon>
        <taxon>Micrococcales</taxon>
        <taxon>Micrococcaceae</taxon>
        <taxon>Paeniglutamicibacter</taxon>
    </lineage>
</organism>